<feature type="compositionally biased region" description="Basic and acidic residues" evidence="1">
    <location>
        <begin position="144"/>
        <end position="165"/>
    </location>
</feature>
<dbReference type="Proteomes" id="UP000632125">
    <property type="component" value="Unassembled WGS sequence"/>
</dbReference>
<feature type="region of interest" description="Disordered" evidence="1">
    <location>
        <begin position="136"/>
        <end position="165"/>
    </location>
</feature>
<name>A0A927CU09_9BACL</name>
<dbReference type="Pfam" id="PF13508">
    <property type="entry name" value="Acetyltransf_7"/>
    <property type="match status" value="1"/>
</dbReference>
<evidence type="ECO:0000313" key="4">
    <source>
        <dbReference type="Proteomes" id="UP000632125"/>
    </source>
</evidence>
<evidence type="ECO:0000259" key="2">
    <source>
        <dbReference type="PROSITE" id="PS51186"/>
    </source>
</evidence>
<dbReference type="Gene3D" id="3.40.630.30">
    <property type="match status" value="1"/>
</dbReference>
<dbReference type="AlphaFoldDB" id="A0A927CU09"/>
<sequence length="165" mass="17485">MMLELLTPEGWSAEQKRLLGFAMRFGDKRLAVSTIHALRKLDGARLEADQDGAYGSVVAVARQGGRLSGFGFAADGGEGGCMVVVHPEARGAGVGSSIVQAMISRLGRLTCSVAADNVASMALCFRLGMTAVSMHRGPTGKPTLRFERGTSHDNARPRHSDFVPQ</sequence>
<gene>
    <name evidence="3" type="ORF">IDH41_30595</name>
</gene>
<keyword evidence="4" id="KW-1185">Reference proteome</keyword>
<protein>
    <submittedName>
        <fullName evidence="3">GNAT family N-acetyltransferase</fullName>
    </submittedName>
</protein>
<dbReference type="GO" id="GO:0016747">
    <property type="term" value="F:acyltransferase activity, transferring groups other than amino-acyl groups"/>
    <property type="evidence" value="ECO:0007669"/>
    <property type="project" value="InterPro"/>
</dbReference>
<feature type="domain" description="N-acetyltransferase" evidence="2">
    <location>
        <begin position="1"/>
        <end position="151"/>
    </location>
</feature>
<dbReference type="CDD" id="cd04301">
    <property type="entry name" value="NAT_SF"/>
    <property type="match status" value="1"/>
</dbReference>
<dbReference type="SUPFAM" id="SSF55729">
    <property type="entry name" value="Acyl-CoA N-acyltransferases (Nat)"/>
    <property type="match status" value="1"/>
</dbReference>
<evidence type="ECO:0000313" key="3">
    <source>
        <dbReference type="EMBL" id="MBD2872918.1"/>
    </source>
</evidence>
<dbReference type="PROSITE" id="PS51186">
    <property type="entry name" value="GNAT"/>
    <property type="match status" value="1"/>
</dbReference>
<evidence type="ECO:0000256" key="1">
    <source>
        <dbReference type="SAM" id="MobiDB-lite"/>
    </source>
</evidence>
<comment type="caution">
    <text evidence="3">The sequence shown here is derived from an EMBL/GenBank/DDBJ whole genome shotgun (WGS) entry which is preliminary data.</text>
</comment>
<proteinExistence type="predicted"/>
<organism evidence="3 4">
    <name type="scientific">Paenibacillus arenilitoris</name>
    <dbReference type="NCBI Taxonomy" id="2772299"/>
    <lineage>
        <taxon>Bacteria</taxon>
        <taxon>Bacillati</taxon>
        <taxon>Bacillota</taxon>
        <taxon>Bacilli</taxon>
        <taxon>Bacillales</taxon>
        <taxon>Paenibacillaceae</taxon>
        <taxon>Paenibacillus</taxon>
    </lineage>
</organism>
<dbReference type="InterPro" id="IPR000182">
    <property type="entry name" value="GNAT_dom"/>
</dbReference>
<reference evidence="3" key="1">
    <citation type="submission" date="2020-09" db="EMBL/GenBank/DDBJ databases">
        <title>A novel bacterium of genus Paenibacillus, isolated from South China Sea.</title>
        <authorList>
            <person name="Huang H."/>
            <person name="Mo K."/>
            <person name="Hu Y."/>
        </authorList>
    </citation>
    <scope>NUCLEOTIDE SEQUENCE</scope>
    <source>
        <strain evidence="3">IB182493</strain>
    </source>
</reference>
<dbReference type="EMBL" id="JACXIY010000066">
    <property type="protein sequence ID" value="MBD2872918.1"/>
    <property type="molecule type" value="Genomic_DNA"/>
</dbReference>
<accession>A0A927CU09</accession>
<dbReference type="InterPro" id="IPR016181">
    <property type="entry name" value="Acyl_CoA_acyltransferase"/>
</dbReference>